<dbReference type="AlphaFoldDB" id="A0A1H7KKT8"/>
<proteinExistence type="predicted"/>
<dbReference type="EMBL" id="FOAA01000006">
    <property type="protein sequence ID" value="SEK86567.1"/>
    <property type="molecule type" value="Genomic_DNA"/>
</dbReference>
<dbReference type="STRING" id="1396821.SAMN05444515_10614"/>
<sequence>MINAVNEIRQSLSGSRILEGTLGLGKQCLGDARSLPILQTPGNGIVMEGFFRNPPL</sequence>
<name>A0A1H7KKT8_9GAMM</name>
<evidence type="ECO:0000313" key="2">
    <source>
        <dbReference type="Proteomes" id="UP000199256"/>
    </source>
</evidence>
<accession>A0A1H7KKT8</accession>
<organism evidence="1 2">
    <name type="scientific">Ectothiorhodospira marina</name>
    <dbReference type="NCBI Taxonomy" id="1396821"/>
    <lineage>
        <taxon>Bacteria</taxon>
        <taxon>Pseudomonadati</taxon>
        <taxon>Pseudomonadota</taxon>
        <taxon>Gammaproteobacteria</taxon>
        <taxon>Chromatiales</taxon>
        <taxon>Ectothiorhodospiraceae</taxon>
        <taxon>Ectothiorhodospira</taxon>
    </lineage>
</organism>
<reference evidence="2" key="1">
    <citation type="submission" date="2016-10" db="EMBL/GenBank/DDBJ databases">
        <authorList>
            <person name="Varghese N."/>
            <person name="Submissions S."/>
        </authorList>
    </citation>
    <scope>NUCLEOTIDE SEQUENCE [LARGE SCALE GENOMIC DNA]</scope>
    <source>
        <strain evidence="2">DSM 241</strain>
    </source>
</reference>
<evidence type="ECO:0000313" key="1">
    <source>
        <dbReference type="EMBL" id="SEK86567.1"/>
    </source>
</evidence>
<dbReference type="Proteomes" id="UP000199256">
    <property type="component" value="Unassembled WGS sequence"/>
</dbReference>
<gene>
    <name evidence="1" type="ORF">SAMN05444515_10614</name>
</gene>
<protein>
    <submittedName>
        <fullName evidence="1">Uncharacterized protein</fullName>
    </submittedName>
</protein>
<keyword evidence="2" id="KW-1185">Reference proteome</keyword>